<dbReference type="Gene3D" id="3.30.710.10">
    <property type="entry name" value="Potassium Channel Kv1.1, Chain A"/>
    <property type="match status" value="1"/>
</dbReference>
<keyword evidence="3" id="KW-1185">Reference proteome</keyword>
<dbReference type="Proteomes" id="UP000800094">
    <property type="component" value="Unassembled WGS sequence"/>
</dbReference>
<dbReference type="Pfam" id="PF00651">
    <property type="entry name" value="BTB"/>
    <property type="match status" value="1"/>
</dbReference>
<dbReference type="GeneID" id="54580913"/>
<organism evidence="2 3">
    <name type="scientific">Trematosphaeria pertusa</name>
    <dbReference type="NCBI Taxonomy" id="390896"/>
    <lineage>
        <taxon>Eukaryota</taxon>
        <taxon>Fungi</taxon>
        <taxon>Dikarya</taxon>
        <taxon>Ascomycota</taxon>
        <taxon>Pezizomycotina</taxon>
        <taxon>Dothideomycetes</taxon>
        <taxon>Pleosporomycetidae</taxon>
        <taxon>Pleosporales</taxon>
        <taxon>Massarineae</taxon>
        <taxon>Trematosphaeriaceae</taxon>
        <taxon>Trematosphaeria</taxon>
    </lineage>
</organism>
<dbReference type="PANTHER" id="PTHR47843:SF2">
    <property type="entry name" value="BTB DOMAIN-CONTAINING PROTEIN"/>
    <property type="match status" value="1"/>
</dbReference>
<dbReference type="PANTHER" id="PTHR47843">
    <property type="entry name" value="BTB DOMAIN-CONTAINING PROTEIN-RELATED"/>
    <property type="match status" value="1"/>
</dbReference>
<reference evidence="2" key="1">
    <citation type="journal article" date="2020" name="Stud. Mycol.">
        <title>101 Dothideomycetes genomes: a test case for predicting lifestyles and emergence of pathogens.</title>
        <authorList>
            <person name="Haridas S."/>
            <person name="Albert R."/>
            <person name="Binder M."/>
            <person name="Bloem J."/>
            <person name="Labutti K."/>
            <person name="Salamov A."/>
            <person name="Andreopoulos B."/>
            <person name="Baker S."/>
            <person name="Barry K."/>
            <person name="Bills G."/>
            <person name="Bluhm B."/>
            <person name="Cannon C."/>
            <person name="Castanera R."/>
            <person name="Culley D."/>
            <person name="Daum C."/>
            <person name="Ezra D."/>
            <person name="Gonzalez J."/>
            <person name="Henrissat B."/>
            <person name="Kuo A."/>
            <person name="Liang C."/>
            <person name="Lipzen A."/>
            <person name="Lutzoni F."/>
            <person name="Magnuson J."/>
            <person name="Mondo S."/>
            <person name="Nolan M."/>
            <person name="Ohm R."/>
            <person name="Pangilinan J."/>
            <person name="Park H.-J."/>
            <person name="Ramirez L."/>
            <person name="Alfaro M."/>
            <person name="Sun H."/>
            <person name="Tritt A."/>
            <person name="Yoshinaga Y."/>
            <person name="Zwiers L.-H."/>
            <person name="Turgeon B."/>
            <person name="Goodwin S."/>
            <person name="Spatafora J."/>
            <person name="Crous P."/>
            <person name="Grigoriev I."/>
        </authorList>
    </citation>
    <scope>NUCLEOTIDE SEQUENCE</scope>
    <source>
        <strain evidence="2">CBS 122368</strain>
    </source>
</reference>
<gene>
    <name evidence="2" type="ORF">BU26DRAFT_513266</name>
</gene>
<sequence length="249" mass="28829">MVIIHVGAELTPYVVHRDLVCQCSPYFKALFLGHFRERTTRTTTCPDVEDADFRRFLGWLYNPRRDDLASRLAPHIRLWTQRFSCATLLRLYVFADAYDIPQIRDDIVAHFFDVMAVKLSLPSYGLINAAFARLPANSPLCRLVVDVMVRYFDESCEGDEDRAEREALHEDFLLSMMMKHAERNTRIRGDALSVRYRLFIHHYLEEQIGETAKGLRSLTSADERARDKVLLREEEDDLGSAVEQLDIGD</sequence>
<evidence type="ECO:0000259" key="1">
    <source>
        <dbReference type="PROSITE" id="PS50097"/>
    </source>
</evidence>
<accession>A0A6A6J1K6</accession>
<name>A0A6A6J1K6_9PLEO</name>
<dbReference type="RefSeq" id="XP_033691442.1">
    <property type="nucleotide sequence ID" value="XM_033827583.1"/>
</dbReference>
<feature type="domain" description="BTB" evidence="1">
    <location>
        <begin position="1"/>
        <end position="62"/>
    </location>
</feature>
<dbReference type="AlphaFoldDB" id="A0A6A6J1K6"/>
<dbReference type="EMBL" id="ML987189">
    <property type="protein sequence ID" value="KAF2256438.1"/>
    <property type="molecule type" value="Genomic_DNA"/>
</dbReference>
<protein>
    <recommendedName>
        <fullName evidence="1">BTB domain-containing protein</fullName>
    </recommendedName>
</protein>
<dbReference type="OrthoDB" id="194443at2759"/>
<evidence type="ECO:0000313" key="3">
    <source>
        <dbReference type="Proteomes" id="UP000800094"/>
    </source>
</evidence>
<dbReference type="InterPro" id="IPR000210">
    <property type="entry name" value="BTB/POZ_dom"/>
</dbReference>
<dbReference type="InterPro" id="IPR011333">
    <property type="entry name" value="SKP1/BTB/POZ_sf"/>
</dbReference>
<dbReference type="PROSITE" id="PS50097">
    <property type="entry name" value="BTB"/>
    <property type="match status" value="1"/>
</dbReference>
<dbReference type="SUPFAM" id="SSF54695">
    <property type="entry name" value="POZ domain"/>
    <property type="match status" value="1"/>
</dbReference>
<proteinExistence type="predicted"/>
<evidence type="ECO:0000313" key="2">
    <source>
        <dbReference type="EMBL" id="KAF2256438.1"/>
    </source>
</evidence>